<evidence type="ECO:0000313" key="3">
    <source>
        <dbReference type="EMBL" id="CAK0895934.1"/>
    </source>
</evidence>
<evidence type="ECO:0000256" key="1">
    <source>
        <dbReference type="ARBA" id="ARBA00011012"/>
    </source>
</evidence>
<comment type="caution">
    <text evidence="3">The sequence shown here is derived from an EMBL/GenBank/DDBJ whole genome shotgun (WGS) entry which is preliminary data.</text>
</comment>
<gene>
    <name evidence="3" type="ORF">PCOR1329_LOCUS74533</name>
</gene>
<dbReference type="Gene3D" id="1.25.10.10">
    <property type="entry name" value="Leucine-rich Repeat Variant"/>
    <property type="match status" value="1"/>
</dbReference>
<feature type="compositionally biased region" description="Basic residues" evidence="2">
    <location>
        <begin position="157"/>
        <end position="166"/>
    </location>
</feature>
<dbReference type="InterPro" id="IPR016024">
    <property type="entry name" value="ARM-type_fold"/>
</dbReference>
<dbReference type="Pfam" id="PF08569">
    <property type="entry name" value="Mo25"/>
    <property type="match status" value="1"/>
</dbReference>
<protein>
    <submittedName>
        <fullName evidence="3">Uncharacterized protein</fullName>
    </submittedName>
</protein>
<proteinExistence type="inferred from homology"/>
<reference evidence="3" key="1">
    <citation type="submission" date="2023-10" db="EMBL/GenBank/DDBJ databases">
        <authorList>
            <person name="Chen Y."/>
            <person name="Shah S."/>
            <person name="Dougan E. K."/>
            <person name="Thang M."/>
            <person name="Chan C."/>
        </authorList>
    </citation>
    <scope>NUCLEOTIDE SEQUENCE [LARGE SCALE GENOMIC DNA]</scope>
</reference>
<dbReference type="Proteomes" id="UP001189429">
    <property type="component" value="Unassembled WGS sequence"/>
</dbReference>
<dbReference type="PANTHER" id="PTHR10182">
    <property type="entry name" value="CALCIUM-BINDING PROTEIN 39-RELATED"/>
    <property type="match status" value="1"/>
</dbReference>
<feature type="region of interest" description="Disordered" evidence="2">
    <location>
        <begin position="136"/>
        <end position="202"/>
    </location>
</feature>
<evidence type="ECO:0000313" key="4">
    <source>
        <dbReference type="Proteomes" id="UP001189429"/>
    </source>
</evidence>
<name>A0ABN9XD65_9DINO</name>
<dbReference type="PANTHER" id="PTHR10182:SF3">
    <property type="entry name" value="PROTEIN MO25"/>
    <property type="match status" value="1"/>
</dbReference>
<sequence>AESAKFVEEHFREFFRDYNGLLESEDYVTQRQALKLLSEMLLDRTFMRTFQVMLSYIGDETYLQIHMNLLRADSKAIQFEAFHVFKIFVANPYKPPKVCHILYKNKDGWSSSSRRCGRAGRFRFAQDKSTVIGKLQSLEPPPKVAPGGGGGSAPGRSQRRRRARRGRAQERRRGLRGWRQRGLPGEVTAGEREVETPGAPTV</sequence>
<evidence type="ECO:0000256" key="2">
    <source>
        <dbReference type="SAM" id="MobiDB-lite"/>
    </source>
</evidence>
<dbReference type="InterPro" id="IPR011989">
    <property type="entry name" value="ARM-like"/>
</dbReference>
<organism evidence="3 4">
    <name type="scientific">Prorocentrum cordatum</name>
    <dbReference type="NCBI Taxonomy" id="2364126"/>
    <lineage>
        <taxon>Eukaryota</taxon>
        <taxon>Sar</taxon>
        <taxon>Alveolata</taxon>
        <taxon>Dinophyceae</taxon>
        <taxon>Prorocentrales</taxon>
        <taxon>Prorocentraceae</taxon>
        <taxon>Prorocentrum</taxon>
    </lineage>
</organism>
<feature type="non-terminal residue" evidence="3">
    <location>
        <position position="1"/>
    </location>
</feature>
<dbReference type="SUPFAM" id="SSF48371">
    <property type="entry name" value="ARM repeat"/>
    <property type="match status" value="1"/>
</dbReference>
<keyword evidence="4" id="KW-1185">Reference proteome</keyword>
<comment type="similarity">
    <text evidence="1">Belongs to the Mo25 family.</text>
</comment>
<accession>A0ABN9XD65</accession>
<dbReference type="InterPro" id="IPR013878">
    <property type="entry name" value="Mo25"/>
</dbReference>
<dbReference type="EMBL" id="CAUYUJ010020114">
    <property type="protein sequence ID" value="CAK0895934.1"/>
    <property type="molecule type" value="Genomic_DNA"/>
</dbReference>